<gene>
    <name evidence="2" type="ORF">GCM10009801_62060</name>
</gene>
<feature type="compositionally biased region" description="Basic residues" evidence="1">
    <location>
        <begin position="381"/>
        <end position="407"/>
    </location>
</feature>
<feature type="region of interest" description="Disordered" evidence="1">
    <location>
        <begin position="262"/>
        <end position="433"/>
    </location>
</feature>
<organism evidence="2 3">
    <name type="scientific">Streptomyces albiaxialis</name>
    <dbReference type="NCBI Taxonomy" id="329523"/>
    <lineage>
        <taxon>Bacteria</taxon>
        <taxon>Bacillati</taxon>
        <taxon>Actinomycetota</taxon>
        <taxon>Actinomycetes</taxon>
        <taxon>Kitasatosporales</taxon>
        <taxon>Streptomycetaceae</taxon>
        <taxon>Streptomyces</taxon>
    </lineage>
</organism>
<name>A0ABN2WK70_9ACTN</name>
<dbReference type="InterPro" id="IPR029044">
    <property type="entry name" value="Nucleotide-diphossugar_trans"/>
</dbReference>
<protein>
    <submittedName>
        <fullName evidence="2">Uncharacterized protein</fullName>
    </submittedName>
</protein>
<evidence type="ECO:0000313" key="2">
    <source>
        <dbReference type="EMBL" id="GAA2094229.1"/>
    </source>
</evidence>
<keyword evidence="3" id="KW-1185">Reference proteome</keyword>
<dbReference type="EMBL" id="BAAAPE010000015">
    <property type="protein sequence ID" value="GAA2094229.1"/>
    <property type="molecule type" value="Genomic_DNA"/>
</dbReference>
<feature type="compositionally biased region" description="Basic residues" evidence="1">
    <location>
        <begin position="350"/>
        <end position="363"/>
    </location>
</feature>
<dbReference type="InterPro" id="IPR015422">
    <property type="entry name" value="PyrdxlP-dep_Trfase_small"/>
</dbReference>
<evidence type="ECO:0000256" key="1">
    <source>
        <dbReference type="SAM" id="MobiDB-lite"/>
    </source>
</evidence>
<sequence>MSWRHQEPTTPADAAVSSLVIASAPFAQSAAPGYRVWSRDAHRAVAVADALAELPDPRARTLVAAVTKDPADAGACRELARLLVPRLGDGDPQLGALVRRTETTSRLRMRHGDPRPAGLGAPRARDILRTAGGAARPQGPVEAAFVIPFRERGGEGHRTRNPAAYLHALADQSVPRDSYHVVVVESGSEPAGRASTARAEVAAYRARLAPLPLRFQDPGDGPDGHVYHLFQVRAESEAVRDGLLAHLVESGVDAVVRYPVPPPRQPALSSGARGTERAPAPSQRSWHGRRSASPYGPISTRVNSGSCARRSSGTSDDGGGAGGGTGGRRRRRVRPLSGARPARVRQGALRPRHPARTWPRRRRSQGERGAGRRALPALRPALRRPTRAVRRSGLARRRPLGTRRRARPPPTAASGCWASPAPTRPSCAASRYPPAVRARRSARLTGAGLAVRDLPVLRDVDTPEDAEAVAHEAPGTRFAAELARRTRQLSHEGRPPRARQP</sequence>
<accession>A0ABN2WK70</accession>
<proteinExistence type="predicted"/>
<evidence type="ECO:0000313" key="3">
    <source>
        <dbReference type="Proteomes" id="UP001500016"/>
    </source>
</evidence>
<dbReference type="Proteomes" id="UP001500016">
    <property type="component" value="Unassembled WGS sequence"/>
</dbReference>
<dbReference type="Gene3D" id="3.90.1150.10">
    <property type="entry name" value="Aspartate Aminotransferase, domain 1"/>
    <property type="match status" value="1"/>
</dbReference>
<comment type="caution">
    <text evidence="2">The sequence shown here is derived from an EMBL/GenBank/DDBJ whole genome shotgun (WGS) entry which is preliminary data.</text>
</comment>
<dbReference type="Gene3D" id="3.90.550.10">
    <property type="entry name" value="Spore Coat Polysaccharide Biosynthesis Protein SpsA, Chain A"/>
    <property type="match status" value="1"/>
</dbReference>
<feature type="compositionally biased region" description="Gly residues" evidence="1">
    <location>
        <begin position="316"/>
        <end position="326"/>
    </location>
</feature>
<reference evidence="2 3" key="1">
    <citation type="journal article" date="2019" name="Int. J. Syst. Evol. Microbiol.">
        <title>The Global Catalogue of Microorganisms (GCM) 10K type strain sequencing project: providing services to taxonomists for standard genome sequencing and annotation.</title>
        <authorList>
            <consortium name="The Broad Institute Genomics Platform"/>
            <consortium name="The Broad Institute Genome Sequencing Center for Infectious Disease"/>
            <person name="Wu L."/>
            <person name="Ma J."/>
        </authorList>
    </citation>
    <scope>NUCLEOTIDE SEQUENCE [LARGE SCALE GENOMIC DNA]</scope>
    <source>
        <strain evidence="2 3">JCM 15478</strain>
    </source>
</reference>